<dbReference type="PANTHER" id="PTHR46663:SF2">
    <property type="entry name" value="GGDEF DOMAIN-CONTAINING PROTEIN"/>
    <property type="match status" value="1"/>
</dbReference>
<feature type="domain" description="GGDEF" evidence="2">
    <location>
        <begin position="338"/>
        <end position="473"/>
    </location>
</feature>
<dbReference type="AlphaFoldDB" id="A0A1J5QZ00"/>
<keyword evidence="1" id="KW-0472">Membrane</keyword>
<keyword evidence="3" id="KW-0378">Hydrolase</keyword>
<sequence length="477" mass="49860">MAASHTGIAGVGVAAGALVCLAVLRAELGHVGLLLDGLMALVAARGAWTASRLARTPRSRRAWQFQRVAPLIWAMAPIAWFTGAPPVVASVPRVVFLVLVAAAWWFASHAGDTWSRVRLVVDGGLGMASVFVAGWTLGLRETWAVTGGGVDGVLAIVVPLGAVGVATYLVGLASTEMQGRHRLMPAGYVAGMVVIAWSDVAWGVGRTPAWSVGFGLFFLATRAYAGTSRRRELVSTGRNLTSAPYVLVAPAALALAVQGARGDISTPEGVAAIVMVALLLVRQHVTLLENRVLVHRLAATERLLRHQATHDALTGLPGRVVLWGRLEEVSARQDGTPFAVAVVFVDLDDFKAVNDVHGHAAGDHLLVETARRLRDALTHVGDDALAVRMSGDEFAVLLVGRAAEQSADLARQILAAIQRPVTVNGASVSVGGSVGVASTDSAALNPSALLRAADVAMYDVKHDGKGGVRVAEPDGRR</sequence>
<dbReference type="InterPro" id="IPR000160">
    <property type="entry name" value="GGDEF_dom"/>
</dbReference>
<feature type="transmembrane region" description="Helical" evidence="1">
    <location>
        <begin position="90"/>
        <end position="107"/>
    </location>
</feature>
<dbReference type="EMBL" id="MLJW01000351">
    <property type="protein sequence ID" value="OIQ88934.1"/>
    <property type="molecule type" value="Genomic_DNA"/>
</dbReference>
<dbReference type="CDD" id="cd01949">
    <property type="entry name" value="GGDEF"/>
    <property type="match status" value="1"/>
</dbReference>
<gene>
    <name evidence="3" type="primary">gmr_145</name>
    <name evidence="3" type="ORF">GALL_291650</name>
</gene>
<dbReference type="InterPro" id="IPR043128">
    <property type="entry name" value="Rev_trsase/Diguanyl_cyclase"/>
</dbReference>
<dbReference type="NCBIfam" id="TIGR00254">
    <property type="entry name" value="GGDEF"/>
    <property type="match status" value="1"/>
</dbReference>
<keyword evidence="1" id="KW-1133">Transmembrane helix</keyword>
<feature type="transmembrane region" description="Helical" evidence="1">
    <location>
        <begin position="119"/>
        <end position="140"/>
    </location>
</feature>
<dbReference type="PANTHER" id="PTHR46663">
    <property type="entry name" value="DIGUANYLATE CYCLASE DGCT-RELATED"/>
    <property type="match status" value="1"/>
</dbReference>
<dbReference type="Gene3D" id="3.30.70.270">
    <property type="match status" value="1"/>
</dbReference>
<comment type="caution">
    <text evidence="3">The sequence shown here is derived from an EMBL/GenBank/DDBJ whole genome shotgun (WGS) entry which is preliminary data.</text>
</comment>
<evidence type="ECO:0000313" key="3">
    <source>
        <dbReference type="EMBL" id="OIQ88934.1"/>
    </source>
</evidence>
<dbReference type="PROSITE" id="PS50887">
    <property type="entry name" value="GGDEF"/>
    <property type="match status" value="1"/>
</dbReference>
<feature type="transmembrane region" description="Helical" evidence="1">
    <location>
        <begin position="183"/>
        <end position="202"/>
    </location>
</feature>
<dbReference type="EC" id="3.1.4.52" evidence="3"/>
<name>A0A1J5QZ00_9ZZZZ</name>
<organism evidence="3">
    <name type="scientific">mine drainage metagenome</name>
    <dbReference type="NCBI Taxonomy" id="410659"/>
    <lineage>
        <taxon>unclassified sequences</taxon>
        <taxon>metagenomes</taxon>
        <taxon>ecological metagenomes</taxon>
    </lineage>
</organism>
<proteinExistence type="predicted"/>
<dbReference type="GO" id="GO:0071111">
    <property type="term" value="F:cyclic-guanylate-specific phosphodiesterase activity"/>
    <property type="evidence" value="ECO:0007669"/>
    <property type="project" value="UniProtKB-EC"/>
</dbReference>
<dbReference type="Pfam" id="PF00990">
    <property type="entry name" value="GGDEF"/>
    <property type="match status" value="1"/>
</dbReference>
<feature type="transmembrane region" description="Helical" evidence="1">
    <location>
        <begin position="152"/>
        <end position="171"/>
    </location>
</feature>
<evidence type="ECO:0000259" key="2">
    <source>
        <dbReference type="PROSITE" id="PS50887"/>
    </source>
</evidence>
<dbReference type="SUPFAM" id="SSF55073">
    <property type="entry name" value="Nucleotide cyclase"/>
    <property type="match status" value="1"/>
</dbReference>
<dbReference type="InterPro" id="IPR029787">
    <property type="entry name" value="Nucleotide_cyclase"/>
</dbReference>
<reference evidence="3" key="1">
    <citation type="submission" date="2016-10" db="EMBL/GenBank/DDBJ databases">
        <title>Sequence of Gallionella enrichment culture.</title>
        <authorList>
            <person name="Poehlein A."/>
            <person name="Muehling M."/>
            <person name="Daniel R."/>
        </authorList>
    </citation>
    <scope>NUCLEOTIDE SEQUENCE</scope>
</reference>
<dbReference type="SMART" id="SM00267">
    <property type="entry name" value="GGDEF"/>
    <property type="match status" value="1"/>
</dbReference>
<dbReference type="InterPro" id="IPR052163">
    <property type="entry name" value="DGC-Regulatory_Protein"/>
</dbReference>
<protein>
    <submittedName>
        <fullName evidence="3">Cyclic di-GMP phosphodiesterase Gmr</fullName>
        <ecNumber evidence="3">3.1.4.52</ecNumber>
    </submittedName>
</protein>
<feature type="transmembrane region" description="Helical" evidence="1">
    <location>
        <begin position="7"/>
        <end position="24"/>
    </location>
</feature>
<evidence type="ECO:0000256" key="1">
    <source>
        <dbReference type="SAM" id="Phobius"/>
    </source>
</evidence>
<accession>A0A1J5QZ00</accession>
<keyword evidence="1" id="KW-0812">Transmembrane</keyword>